<feature type="region of interest" description="Disordered" evidence="1">
    <location>
        <begin position="58"/>
        <end position="82"/>
    </location>
</feature>
<organism evidence="2 3">
    <name type="scientific">Colocasia esculenta</name>
    <name type="common">Wild taro</name>
    <name type="synonym">Arum esculentum</name>
    <dbReference type="NCBI Taxonomy" id="4460"/>
    <lineage>
        <taxon>Eukaryota</taxon>
        <taxon>Viridiplantae</taxon>
        <taxon>Streptophyta</taxon>
        <taxon>Embryophyta</taxon>
        <taxon>Tracheophyta</taxon>
        <taxon>Spermatophyta</taxon>
        <taxon>Magnoliopsida</taxon>
        <taxon>Liliopsida</taxon>
        <taxon>Araceae</taxon>
        <taxon>Aroideae</taxon>
        <taxon>Colocasieae</taxon>
        <taxon>Colocasia</taxon>
    </lineage>
</organism>
<sequence>MDVNFSGLHAQQSCYLLKQGLNPNWLTPFFPFTLARGESWFWRSSASRRELKQRGSLPIFPSSWRSTRSSEEGDLGGASATS</sequence>
<reference evidence="2" key="1">
    <citation type="submission" date="2017-07" db="EMBL/GenBank/DDBJ databases">
        <title>Taro Niue Genome Assembly and Annotation.</title>
        <authorList>
            <person name="Atibalentja N."/>
            <person name="Keating K."/>
            <person name="Fields C.J."/>
        </authorList>
    </citation>
    <scope>NUCLEOTIDE SEQUENCE</scope>
    <source>
        <strain evidence="2">Niue_2</strain>
        <tissue evidence="2">Leaf</tissue>
    </source>
</reference>
<comment type="caution">
    <text evidence="2">The sequence shown here is derived from an EMBL/GenBank/DDBJ whole genome shotgun (WGS) entry which is preliminary data.</text>
</comment>
<name>A0A843UQ78_COLES</name>
<evidence type="ECO:0000313" key="2">
    <source>
        <dbReference type="EMBL" id="MQL83920.1"/>
    </source>
</evidence>
<gene>
    <name evidence="2" type="ORF">Taro_016417</name>
</gene>
<dbReference type="Proteomes" id="UP000652761">
    <property type="component" value="Unassembled WGS sequence"/>
</dbReference>
<accession>A0A843UQ78</accession>
<evidence type="ECO:0000313" key="3">
    <source>
        <dbReference type="Proteomes" id="UP000652761"/>
    </source>
</evidence>
<dbReference type="AlphaFoldDB" id="A0A843UQ78"/>
<keyword evidence="3" id="KW-1185">Reference proteome</keyword>
<dbReference type="EMBL" id="NMUH01000727">
    <property type="protein sequence ID" value="MQL83920.1"/>
    <property type="molecule type" value="Genomic_DNA"/>
</dbReference>
<evidence type="ECO:0000256" key="1">
    <source>
        <dbReference type="SAM" id="MobiDB-lite"/>
    </source>
</evidence>
<proteinExistence type="predicted"/>
<protein>
    <submittedName>
        <fullName evidence="2">Uncharacterized protein</fullName>
    </submittedName>
</protein>